<keyword evidence="1" id="KW-0723">Serine/threonine-protein kinase</keyword>
<comment type="caution">
    <text evidence="3">The sequence shown here is derived from an EMBL/GenBank/DDBJ whole genome shotgun (WGS) entry which is preliminary data.</text>
</comment>
<dbReference type="InterPro" id="IPR036890">
    <property type="entry name" value="HATPase_C_sf"/>
</dbReference>
<name>A0A841EGU2_9ACTN</name>
<keyword evidence="1" id="KW-0808">Transferase</keyword>
<gene>
    <name evidence="3" type="ORF">HNR25_003994</name>
</gene>
<accession>A0A841EGU2</accession>
<evidence type="ECO:0000313" key="3">
    <source>
        <dbReference type="EMBL" id="MBB6000243.1"/>
    </source>
</evidence>
<organism evidence="3 4">
    <name type="scientific">Streptomonospora salina</name>
    <dbReference type="NCBI Taxonomy" id="104205"/>
    <lineage>
        <taxon>Bacteria</taxon>
        <taxon>Bacillati</taxon>
        <taxon>Actinomycetota</taxon>
        <taxon>Actinomycetes</taxon>
        <taxon>Streptosporangiales</taxon>
        <taxon>Nocardiopsidaceae</taxon>
        <taxon>Streptomonospora</taxon>
    </lineage>
</organism>
<dbReference type="GO" id="GO:0004674">
    <property type="term" value="F:protein serine/threonine kinase activity"/>
    <property type="evidence" value="ECO:0007669"/>
    <property type="project" value="UniProtKB-KW"/>
</dbReference>
<protein>
    <submittedName>
        <fullName evidence="3">Anti-sigma regulatory factor (Ser/Thr protein kinase)</fullName>
    </submittedName>
</protein>
<dbReference type="Proteomes" id="UP000578077">
    <property type="component" value="Unassembled WGS sequence"/>
</dbReference>
<dbReference type="InterPro" id="IPR050267">
    <property type="entry name" value="Anti-sigma-factor_SerPK"/>
</dbReference>
<evidence type="ECO:0000259" key="2">
    <source>
        <dbReference type="Pfam" id="PF13581"/>
    </source>
</evidence>
<sequence length="176" mass="19477">MIDMALAAEQHENPGVNGSAPAKTRLSLPHRIPATNPDLSSVFFGHERDQIKLARSWCWRTTGLAYDRAYPILLALSEIYTNAIKHTASGLPGGRVRIDITRLTGNMRLAVTDQGLRPERPVTLPEPRPTCIEDIEEAGRGLSLVEAVSRRWGWEGNPGDPLTVWALFDRNPSHHG</sequence>
<dbReference type="SUPFAM" id="SSF55874">
    <property type="entry name" value="ATPase domain of HSP90 chaperone/DNA topoisomerase II/histidine kinase"/>
    <property type="match status" value="1"/>
</dbReference>
<dbReference type="AlphaFoldDB" id="A0A841EGU2"/>
<feature type="domain" description="Histidine kinase/HSP90-like ATPase" evidence="2">
    <location>
        <begin position="53"/>
        <end position="151"/>
    </location>
</feature>
<evidence type="ECO:0000256" key="1">
    <source>
        <dbReference type="ARBA" id="ARBA00022527"/>
    </source>
</evidence>
<dbReference type="Gene3D" id="3.30.565.10">
    <property type="entry name" value="Histidine kinase-like ATPase, C-terminal domain"/>
    <property type="match status" value="1"/>
</dbReference>
<keyword evidence="1" id="KW-0418">Kinase</keyword>
<dbReference type="InterPro" id="IPR003594">
    <property type="entry name" value="HATPase_dom"/>
</dbReference>
<dbReference type="PANTHER" id="PTHR35526:SF3">
    <property type="entry name" value="ANTI-SIGMA-F FACTOR RSBW"/>
    <property type="match status" value="1"/>
</dbReference>
<proteinExistence type="predicted"/>
<dbReference type="CDD" id="cd16936">
    <property type="entry name" value="HATPase_RsbW-like"/>
    <property type="match status" value="1"/>
</dbReference>
<keyword evidence="4" id="KW-1185">Reference proteome</keyword>
<dbReference type="Pfam" id="PF13581">
    <property type="entry name" value="HATPase_c_2"/>
    <property type="match status" value="1"/>
</dbReference>
<dbReference type="PANTHER" id="PTHR35526">
    <property type="entry name" value="ANTI-SIGMA-F FACTOR RSBW-RELATED"/>
    <property type="match status" value="1"/>
</dbReference>
<evidence type="ECO:0000313" key="4">
    <source>
        <dbReference type="Proteomes" id="UP000578077"/>
    </source>
</evidence>
<reference evidence="3 4" key="1">
    <citation type="submission" date="2020-08" db="EMBL/GenBank/DDBJ databases">
        <title>Sequencing the genomes of 1000 actinobacteria strains.</title>
        <authorList>
            <person name="Klenk H.-P."/>
        </authorList>
    </citation>
    <scope>NUCLEOTIDE SEQUENCE [LARGE SCALE GENOMIC DNA]</scope>
    <source>
        <strain evidence="3 4">DSM 44593</strain>
    </source>
</reference>
<dbReference type="EMBL" id="JACHLY010000001">
    <property type="protein sequence ID" value="MBB6000243.1"/>
    <property type="molecule type" value="Genomic_DNA"/>
</dbReference>